<gene>
    <name evidence="1" type="primary">5.1</name>
</gene>
<protein>
    <submittedName>
        <fullName evidence="1">Uncharacterized protein</fullName>
    </submittedName>
</protein>
<dbReference type="Proteomes" id="UP000225144">
    <property type="component" value="Genome"/>
</dbReference>
<proteinExistence type="predicted"/>
<name>A0A0B6VLL2_9CAUD</name>
<evidence type="ECO:0000313" key="2">
    <source>
        <dbReference type="Proteomes" id="UP000225144"/>
    </source>
</evidence>
<organism evidence="1 2">
    <name type="scientific">Edwardsiella phage PEi26</name>
    <dbReference type="NCBI Taxonomy" id="1608311"/>
    <lineage>
        <taxon>Viruses</taxon>
        <taxon>Duplodnaviria</taxon>
        <taxon>Heunggongvirae</taxon>
        <taxon>Uroviricota</taxon>
        <taxon>Caudoviricetes</taxon>
        <taxon>Pantevenvirales</taxon>
        <taxon>Straboviridae</taxon>
        <taxon>Tevenvirinae</taxon>
        <taxon>Kanagawavirus</taxon>
        <taxon>Kanagawavirus pei20</taxon>
    </lineage>
</organism>
<dbReference type="EMBL" id="AP014715">
    <property type="protein sequence ID" value="BAQ23122.1"/>
    <property type="molecule type" value="Genomic_DNA"/>
</dbReference>
<reference evidence="1 2" key="1">
    <citation type="submission" date="2015-02" db="EMBL/GenBank/DDBJ databases">
        <title>Complete genome sequences of Edwardsiella bacteriophages, PEi20 and PEi26.</title>
        <authorList>
            <person name="Yasuike M."/>
            <person name="Nishiki I."/>
            <person name="Iwasaki Y."/>
            <person name="Nakamura Y."/>
            <person name="Fujiwara A."/>
            <person name="Hassan E.S."/>
            <person name="Mahmoud M.M."/>
            <person name="Kawato Y."/>
            <person name="Nagai S."/>
            <person name="Kobayashi T."/>
            <person name="Ototake M."/>
            <person name="Nakai T."/>
        </authorList>
    </citation>
    <scope>NUCLEOTIDE SEQUENCE [LARGE SCALE GENOMIC DNA]</scope>
</reference>
<evidence type="ECO:0000313" key="1">
    <source>
        <dbReference type="EMBL" id="BAQ23122.1"/>
    </source>
</evidence>
<accession>A0A0B6VLL2</accession>
<sequence length="169" mass="18969">MAQITPINTTLEEKVEGESEDITFGYILLADETFKSINIIDYQPTPGMNVSGARLYGTYQSVFSFSGDALKYRQGDEIKSASAWEQLPPPSEADLFLWKAPASLERTFTYTVELIYMWQPPEVPPATEGGSAVVPEPVEKKIQQVYSQRVVGNWSKWATQLRNYVYAGT</sequence>